<dbReference type="Gene3D" id="2.30.42.10">
    <property type="match status" value="1"/>
</dbReference>
<comment type="caution">
    <text evidence="2">The sequence shown here is derived from an EMBL/GenBank/DDBJ whole genome shotgun (WGS) entry which is preliminary data.</text>
</comment>
<dbReference type="InterPro" id="IPR036034">
    <property type="entry name" value="PDZ_sf"/>
</dbReference>
<dbReference type="Pfam" id="PF00595">
    <property type="entry name" value="PDZ"/>
    <property type="match status" value="1"/>
</dbReference>
<dbReference type="InterPro" id="IPR027268">
    <property type="entry name" value="Peptidase_M4/M1_CTD_sf"/>
</dbReference>
<sequence>MVHYRIAPLDEHAHLFEVTLTLSQPQSLQVLSLPVWIPGSYMVREFSRHLGAITARQGGRELACRQTEKNRWEVACQGPAALELSYRVYAFDTSVRTAYLDAQRAFFNPTSLCLRAHGFEDAEHRIELSGWAPQWRVATAMPERGPGLYCEQSYEAMADHPFELGEFWSGSFEAGGAVHELVVSGQLPVADLQRLLQDTQRICQAQLHFWHGAKPTAPMQRYVFMLNCIEEGYGGLEHRASTALLASRRDLPRLGQPEVSDGYLKLLGLISHEYFHTWNVKRLRPRDFAQLDFDRENYTELLWLFEGFTSYYDELMLVRAGLLDEARYLKLMAAHISQVLASPGRLQHSLAQSSLEAWTKYYRPDENTLNAVVSYYSKGALLALALDLSLRSQDQAPSSLDELMRQLWAQCPDRLVQEADVLAAVGTLGSAALAEQVRQWVHGTDDLPLPALLERMGLRWSHEAMPLAQQWGLRVSEEGGALRVKNVLHGGAALQAGLHAGDEIVACNGWRVRKLDDLPLTLQGQAPSQLRLSVARDQRMLELTLQLPSAVATASAPVTLSVSDKATTRAQKLRRAWLGA</sequence>
<protein>
    <submittedName>
        <fullName evidence="2">M61 family metallopeptidase</fullName>
    </submittedName>
</protein>
<feature type="domain" description="PDZ" evidence="1">
    <location>
        <begin position="472"/>
        <end position="509"/>
    </location>
</feature>
<evidence type="ECO:0000259" key="1">
    <source>
        <dbReference type="PROSITE" id="PS50106"/>
    </source>
</evidence>
<dbReference type="SUPFAM" id="SSF50156">
    <property type="entry name" value="PDZ domain-like"/>
    <property type="match status" value="1"/>
</dbReference>
<dbReference type="Proteomes" id="UP001606099">
    <property type="component" value="Unassembled WGS sequence"/>
</dbReference>
<dbReference type="PROSITE" id="PS50106">
    <property type="entry name" value="PDZ"/>
    <property type="match status" value="1"/>
</dbReference>
<dbReference type="SMART" id="SM00228">
    <property type="entry name" value="PDZ"/>
    <property type="match status" value="1"/>
</dbReference>
<gene>
    <name evidence="2" type="ORF">ACG0Z6_02765</name>
</gene>
<dbReference type="EMBL" id="JBIGHZ010000001">
    <property type="protein sequence ID" value="MFG6447162.1"/>
    <property type="molecule type" value="Genomic_DNA"/>
</dbReference>
<dbReference type="InterPro" id="IPR007963">
    <property type="entry name" value="Peptidase_M61_catalytic"/>
</dbReference>
<dbReference type="Pfam" id="PF17899">
    <property type="entry name" value="Peptidase_M61_N"/>
    <property type="match status" value="1"/>
</dbReference>
<dbReference type="InterPro" id="IPR001478">
    <property type="entry name" value="PDZ"/>
</dbReference>
<dbReference type="Gene3D" id="1.10.390.10">
    <property type="entry name" value="Neutral Protease Domain 2"/>
    <property type="match status" value="1"/>
</dbReference>
<dbReference type="Gene3D" id="2.60.40.3650">
    <property type="match status" value="1"/>
</dbReference>
<accession>A0ABW7FS62</accession>
<proteinExistence type="predicted"/>
<dbReference type="PIRSF" id="PIRSF016493">
    <property type="entry name" value="Glycyl_aminpptds"/>
    <property type="match status" value="1"/>
</dbReference>
<name>A0ABW7FS62_9BURK</name>
<dbReference type="Pfam" id="PF05299">
    <property type="entry name" value="Peptidase_M61"/>
    <property type="match status" value="1"/>
</dbReference>
<dbReference type="RefSeq" id="WP_394458533.1">
    <property type="nucleotide sequence ID" value="NZ_JBIGHZ010000001.1"/>
</dbReference>
<keyword evidence="3" id="KW-1185">Reference proteome</keyword>
<reference evidence="2 3" key="1">
    <citation type="submission" date="2024-08" db="EMBL/GenBank/DDBJ databases">
        <authorList>
            <person name="Lu H."/>
        </authorList>
    </citation>
    <scope>NUCLEOTIDE SEQUENCE [LARGE SCALE GENOMIC DNA]</scope>
    <source>
        <strain evidence="2 3">BYS180W</strain>
    </source>
</reference>
<dbReference type="SUPFAM" id="SSF55486">
    <property type="entry name" value="Metalloproteases ('zincins'), catalytic domain"/>
    <property type="match status" value="1"/>
</dbReference>
<evidence type="ECO:0000313" key="2">
    <source>
        <dbReference type="EMBL" id="MFG6447162.1"/>
    </source>
</evidence>
<organism evidence="2 3">
    <name type="scientific">Roseateles rivi</name>
    <dbReference type="NCBI Taxonomy" id="3299028"/>
    <lineage>
        <taxon>Bacteria</taxon>
        <taxon>Pseudomonadati</taxon>
        <taxon>Pseudomonadota</taxon>
        <taxon>Betaproteobacteria</taxon>
        <taxon>Burkholderiales</taxon>
        <taxon>Sphaerotilaceae</taxon>
        <taxon>Roseateles</taxon>
    </lineage>
</organism>
<dbReference type="InterPro" id="IPR040756">
    <property type="entry name" value="Peptidase_M61_N"/>
</dbReference>
<dbReference type="InterPro" id="IPR024191">
    <property type="entry name" value="Peptidase_M61"/>
</dbReference>
<evidence type="ECO:0000313" key="3">
    <source>
        <dbReference type="Proteomes" id="UP001606099"/>
    </source>
</evidence>